<dbReference type="NCBIfam" id="NF038013">
    <property type="entry name" value="AceTr_1"/>
    <property type="match status" value="1"/>
</dbReference>
<dbReference type="InterPro" id="IPR047622">
    <property type="entry name" value="GPR1_FUN34_YAAH"/>
</dbReference>
<feature type="transmembrane region" description="Helical" evidence="6">
    <location>
        <begin position="100"/>
        <end position="118"/>
    </location>
</feature>
<dbReference type="GO" id="GO:0005886">
    <property type="term" value="C:plasma membrane"/>
    <property type="evidence" value="ECO:0007669"/>
    <property type="project" value="TreeGrafter"/>
</dbReference>
<comment type="similarity">
    <text evidence="2">Belongs to the acetate uptake transporter (AceTr) (TC 2.A.96) family.</text>
</comment>
<feature type="transmembrane region" description="Helical" evidence="6">
    <location>
        <begin position="125"/>
        <end position="143"/>
    </location>
</feature>
<name>A0A4R2MB50_RUBGE</name>
<gene>
    <name evidence="7" type="ORF">EV684_104213</name>
</gene>
<feature type="transmembrane region" description="Helical" evidence="6">
    <location>
        <begin position="65"/>
        <end position="88"/>
    </location>
</feature>
<sequence length="188" mass="20140">MSASTDHFANPAPLGLMGFGMTTVLLNIHNAGFFPMSAMVLAMGLCYGGAAQILAGILEFRKGNTFGLTAFVSYGFFWLSLVALIVLPKIGWADATPEGYMGWYLVMWGVFTAWMWVGTWRSNRAIQFVFGSLTLLFALLAARDFSGSATIGVIAGFEGIVCGLSAIYLAMAEVLHAQYGRSILPIGA</sequence>
<dbReference type="GO" id="GO:0015360">
    <property type="term" value="F:acetate:proton symporter activity"/>
    <property type="evidence" value="ECO:0007669"/>
    <property type="project" value="TreeGrafter"/>
</dbReference>
<dbReference type="Proteomes" id="UP000295106">
    <property type="component" value="Unassembled WGS sequence"/>
</dbReference>
<evidence type="ECO:0008006" key="9">
    <source>
        <dbReference type="Google" id="ProtNLM"/>
    </source>
</evidence>
<dbReference type="RefSeq" id="WP_132646109.1">
    <property type="nucleotide sequence ID" value="NZ_CP181386.1"/>
</dbReference>
<evidence type="ECO:0000256" key="6">
    <source>
        <dbReference type="SAM" id="Phobius"/>
    </source>
</evidence>
<keyword evidence="4 6" id="KW-1133">Transmembrane helix</keyword>
<reference evidence="7 8" key="1">
    <citation type="submission" date="2019-03" db="EMBL/GenBank/DDBJ databases">
        <title>Genomic Encyclopedia of Type Strains, Phase IV (KMG-IV): sequencing the most valuable type-strain genomes for metagenomic binning, comparative biology and taxonomic classification.</title>
        <authorList>
            <person name="Goeker M."/>
        </authorList>
    </citation>
    <scope>NUCLEOTIDE SEQUENCE [LARGE SCALE GENOMIC DNA]</scope>
    <source>
        <strain evidence="7 8">DSM 1709</strain>
    </source>
</reference>
<dbReference type="PROSITE" id="PS01114">
    <property type="entry name" value="GPR1_FUN34_YAAH"/>
    <property type="match status" value="1"/>
</dbReference>
<dbReference type="PANTHER" id="PTHR30178:SF3">
    <property type="entry name" value="SUCCINATE-ACETATE_PROTON SYMPORTER SATP"/>
    <property type="match status" value="1"/>
</dbReference>
<evidence type="ECO:0000256" key="5">
    <source>
        <dbReference type="ARBA" id="ARBA00023136"/>
    </source>
</evidence>
<dbReference type="InterPro" id="IPR000791">
    <property type="entry name" value="Gpr1/Fun34/SatP-like"/>
</dbReference>
<dbReference type="OrthoDB" id="9787939at2"/>
<dbReference type="Pfam" id="PF01184">
    <property type="entry name" value="Gpr1_Fun34_YaaH"/>
    <property type="match status" value="1"/>
</dbReference>
<dbReference type="PANTHER" id="PTHR30178">
    <property type="entry name" value="INNER MEMBRANE PROTEIN YAAH"/>
    <property type="match status" value="1"/>
</dbReference>
<dbReference type="EMBL" id="SLXD01000004">
    <property type="protein sequence ID" value="TCP03491.1"/>
    <property type="molecule type" value="Genomic_DNA"/>
</dbReference>
<comment type="caution">
    <text evidence="7">The sequence shown here is derived from an EMBL/GenBank/DDBJ whole genome shotgun (WGS) entry which is preliminary data.</text>
</comment>
<proteinExistence type="inferred from homology"/>
<feature type="transmembrane region" description="Helical" evidence="6">
    <location>
        <begin position="12"/>
        <end position="32"/>
    </location>
</feature>
<feature type="transmembrane region" description="Helical" evidence="6">
    <location>
        <begin position="149"/>
        <end position="171"/>
    </location>
</feature>
<feature type="transmembrane region" description="Helical" evidence="6">
    <location>
        <begin position="38"/>
        <end position="58"/>
    </location>
</feature>
<evidence type="ECO:0000313" key="8">
    <source>
        <dbReference type="Proteomes" id="UP000295106"/>
    </source>
</evidence>
<dbReference type="GeneID" id="99685635"/>
<keyword evidence="5 6" id="KW-0472">Membrane</keyword>
<accession>A0A4R2MB50</accession>
<evidence type="ECO:0000256" key="2">
    <source>
        <dbReference type="ARBA" id="ARBA00005587"/>
    </source>
</evidence>
<keyword evidence="3 6" id="KW-0812">Transmembrane</keyword>
<dbReference type="AlphaFoldDB" id="A0A4R2MB50"/>
<protein>
    <recommendedName>
        <fullName evidence="9">GPR1/FUN34/yaaH family protein</fullName>
    </recommendedName>
</protein>
<evidence type="ECO:0000256" key="3">
    <source>
        <dbReference type="ARBA" id="ARBA00022692"/>
    </source>
</evidence>
<evidence type="ECO:0000256" key="4">
    <source>
        <dbReference type="ARBA" id="ARBA00022989"/>
    </source>
</evidence>
<dbReference type="GO" id="GO:0071422">
    <property type="term" value="P:succinate transmembrane transport"/>
    <property type="evidence" value="ECO:0007669"/>
    <property type="project" value="TreeGrafter"/>
</dbReference>
<evidence type="ECO:0000313" key="7">
    <source>
        <dbReference type="EMBL" id="TCP03491.1"/>
    </source>
</evidence>
<dbReference type="InterPro" id="IPR047623">
    <property type="entry name" value="SatP"/>
</dbReference>
<organism evidence="7 8">
    <name type="scientific">Rubrivivax gelatinosus</name>
    <name type="common">Rhodocyclus gelatinosus</name>
    <name type="synonym">Rhodopseudomonas gelatinosa</name>
    <dbReference type="NCBI Taxonomy" id="28068"/>
    <lineage>
        <taxon>Bacteria</taxon>
        <taxon>Pseudomonadati</taxon>
        <taxon>Pseudomonadota</taxon>
        <taxon>Betaproteobacteria</taxon>
        <taxon>Burkholderiales</taxon>
        <taxon>Sphaerotilaceae</taxon>
        <taxon>Rubrivivax</taxon>
    </lineage>
</organism>
<comment type="subcellular location">
    <subcellularLocation>
        <location evidence="1">Membrane</location>
        <topology evidence="1">Multi-pass membrane protein</topology>
    </subcellularLocation>
</comment>
<evidence type="ECO:0000256" key="1">
    <source>
        <dbReference type="ARBA" id="ARBA00004141"/>
    </source>
</evidence>